<keyword evidence="4" id="KW-0862">Zinc</keyword>
<keyword evidence="7" id="KW-1185">Reference proteome</keyword>
<dbReference type="Gene3D" id="3.40.630.10">
    <property type="entry name" value="Zn peptidases"/>
    <property type="match status" value="1"/>
</dbReference>
<comment type="cofactor">
    <cofactor evidence="1">
        <name>Zn(2+)</name>
        <dbReference type="ChEBI" id="CHEBI:29105"/>
    </cofactor>
</comment>
<accession>A0ABS7VLB9</accession>
<protein>
    <submittedName>
        <fullName evidence="6">Succinylglutamate desuccinylase/aspartoacylase family protein</fullName>
    </submittedName>
</protein>
<evidence type="ECO:0000256" key="1">
    <source>
        <dbReference type="ARBA" id="ARBA00001947"/>
    </source>
</evidence>
<dbReference type="InterPro" id="IPR053138">
    <property type="entry name" value="N-alpha-Ac-DABA_deacetylase"/>
</dbReference>
<feature type="domain" description="Succinylglutamate desuccinylase/Aspartoacylase catalytic" evidence="5">
    <location>
        <begin position="30"/>
        <end position="122"/>
    </location>
</feature>
<gene>
    <name evidence="6" type="ORF">K9B37_06960</name>
</gene>
<proteinExistence type="predicted"/>
<reference evidence="6 7" key="1">
    <citation type="submission" date="2021-09" db="EMBL/GenBank/DDBJ databases">
        <title>The complete genome sequence of a new microorganism.</title>
        <authorList>
            <person name="Zi Z."/>
        </authorList>
    </citation>
    <scope>NUCLEOTIDE SEQUENCE [LARGE SCALE GENOMIC DNA]</scope>
    <source>
        <strain evidence="6 7">WGZ8</strain>
    </source>
</reference>
<keyword evidence="2" id="KW-0479">Metal-binding</keyword>
<name>A0ABS7VLB9_9HYPH</name>
<evidence type="ECO:0000256" key="2">
    <source>
        <dbReference type="ARBA" id="ARBA00022723"/>
    </source>
</evidence>
<evidence type="ECO:0000313" key="7">
    <source>
        <dbReference type="Proteomes" id="UP000704176"/>
    </source>
</evidence>
<dbReference type="RefSeq" id="WP_224312345.1">
    <property type="nucleotide sequence ID" value="NZ_JAIRBM010000004.1"/>
</dbReference>
<evidence type="ECO:0000313" key="6">
    <source>
        <dbReference type="EMBL" id="MBZ6076029.1"/>
    </source>
</evidence>
<dbReference type="CDD" id="cd06250">
    <property type="entry name" value="M14_PaAOTO_like"/>
    <property type="match status" value="1"/>
</dbReference>
<dbReference type="Proteomes" id="UP000704176">
    <property type="component" value="Unassembled WGS sequence"/>
</dbReference>
<comment type="caution">
    <text evidence="6">The sequence shown here is derived from an EMBL/GenBank/DDBJ whole genome shotgun (WGS) entry which is preliminary data.</text>
</comment>
<evidence type="ECO:0000259" key="5">
    <source>
        <dbReference type="Pfam" id="PF24827"/>
    </source>
</evidence>
<dbReference type="Pfam" id="PF24827">
    <property type="entry name" value="AstE_AspA_cat"/>
    <property type="match status" value="1"/>
</dbReference>
<organism evidence="6 7">
    <name type="scientific">Microvirga puerhi</name>
    <dbReference type="NCBI Taxonomy" id="2876078"/>
    <lineage>
        <taxon>Bacteria</taxon>
        <taxon>Pseudomonadati</taxon>
        <taxon>Pseudomonadota</taxon>
        <taxon>Alphaproteobacteria</taxon>
        <taxon>Hyphomicrobiales</taxon>
        <taxon>Methylobacteriaceae</taxon>
        <taxon>Microvirga</taxon>
    </lineage>
</organism>
<evidence type="ECO:0000256" key="3">
    <source>
        <dbReference type="ARBA" id="ARBA00022801"/>
    </source>
</evidence>
<sequence length="371" mass="39075">MRRETLSIPGSTSGLSIDLTVLRFGTPGANPKIYIQAGLHADETPGHLTAHHLRQRLTALEDAGRIKGEVVLIPVANPIGLAQQVNGVFHGRFDLSDGGNFNRYFPELTDEVAEVLASQLGSDSQKNVALIRSALKTALAARKPVTPTDHLKHLLLNEAIDADIVLDIHCDSEAAVHLYTLTPQAEDFAPLGAYLGAKAVLLATESGDNPFDEAVSRPWLQLQERFPAAAIPLAGLATTLELRGRADVSDALASTDSEAILNYLTLRGAIAGTPPTVPTPAAPPTPLAGTEALTAPRPGIVVFEKEVGASIKAGDVIARLIDPVSGEETLVHATTDGVLFARSTGRFVHAGKRLGKIAGAKEIRSGKLLSP</sequence>
<keyword evidence="3" id="KW-0378">Hydrolase</keyword>
<evidence type="ECO:0000256" key="4">
    <source>
        <dbReference type="ARBA" id="ARBA00022833"/>
    </source>
</evidence>
<dbReference type="PANTHER" id="PTHR37326">
    <property type="entry name" value="BLL3975 PROTEIN"/>
    <property type="match status" value="1"/>
</dbReference>
<dbReference type="EMBL" id="JAIRBM010000004">
    <property type="protein sequence ID" value="MBZ6076029.1"/>
    <property type="molecule type" value="Genomic_DNA"/>
</dbReference>
<dbReference type="SUPFAM" id="SSF53187">
    <property type="entry name" value="Zn-dependent exopeptidases"/>
    <property type="match status" value="1"/>
</dbReference>
<dbReference type="InterPro" id="IPR055438">
    <property type="entry name" value="AstE_AspA_cat"/>
</dbReference>
<dbReference type="PANTHER" id="PTHR37326:SF1">
    <property type="entry name" value="BLL3975 PROTEIN"/>
    <property type="match status" value="1"/>
</dbReference>